<gene>
    <name evidence="16" type="ORF">EGR_05535</name>
</gene>
<dbReference type="PROSITE" id="PS00232">
    <property type="entry name" value="CADHERIN_1"/>
    <property type="match status" value="4"/>
</dbReference>
<comment type="caution">
    <text evidence="16">The sequence shown here is derived from an EMBL/GenBank/DDBJ whole genome shotgun (WGS) entry which is preliminary data.</text>
</comment>
<keyword evidence="6" id="KW-0677">Repeat</keyword>
<evidence type="ECO:0000256" key="4">
    <source>
        <dbReference type="ARBA" id="ARBA00022723"/>
    </source>
</evidence>
<dbReference type="STRING" id="6210.W6UFI1"/>
<dbReference type="OrthoDB" id="6252479at2759"/>
<proteinExistence type="predicted"/>
<feature type="chain" id="PRO_5004882113" evidence="14">
    <location>
        <begin position="17"/>
        <end position="1136"/>
    </location>
</feature>
<dbReference type="InterPro" id="IPR015919">
    <property type="entry name" value="Cadherin-like_sf"/>
</dbReference>
<dbReference type="GO" id="GO:0005886">
    <property type="term" value="C:plasma membrane"/>
    <property type="evidence" value="ECO:0007669"/>
    <property type="project" value="UniProtKB-SubCell"/>
</dbReference>
<dbReference type="CDD" id="cd11304">
    <property type="entry name" value="Cadherin_repeat"/>
    <property type="match status" value="5"/>
</dbReference>
<evidence type="ECO:0000256" key="12">
    <source>
        <dbReference type="PROSITE-ProRule" id="PRU00043"/>
    </source>
</evidence>
<evidence type="ECO:0000256" key="6">
    <source>
        <dbReference type="ARBA" id="ARBA00022737"/>
    </source>
</evidence>
<feature type="signal peptide" evidence="14">
    <location>
        <begin position="1"/>
        <end position="16"/>
    </location>
</feature>
<protein>
    <submittedName>
        <fullName evidence="16">Protocadherin-7</fullName>
    </submittedName>
</protein>
<dbReference type="OMA" id="NHRINFR"/>
<dbReference type="CTD" id="36341250"/>
<evidence type="ECO:0000259" key="15">
    <source>
        <dbReference type="PROSITE" id="PS50268"/>
    </source>
</evidence>
<evidence type="ECO:0000256" key="14">
    <source>
        <dbReference type="SAM" id="SignalP"/>
    </source>
</evidence>
<sequence length="1136" mass="123968">MSPIFSLLCLLYCCWCIPVVTSHLSQVSKTFHIVEKSPEGTVVVNDLRQLLGVLSNNEGSSNGGSSLLAISNAALPGASSFKIDQMRGSLVVASPPDRDALCPTNPRSSLDLATVGRIGDRRDIYLGGETSNSHPNSFSQPCVIQLTIVFGSPSDPSFDSLTIVLDDLNDHSPKFADDETQHVIRVLETPSAHLQSVSPYGSKSSPTKVRIPLPEAVDLDAPENGVRHYRLEGEDAYLFYLEIGRGDDGGIAVEADPRQLVLTSDKRLWLIPSGTSGETPSGLDYEQRKEYRFVLVAVDGGMPPRSGRLPIRLIIEDVNDHVPTFTQTQYNGVVSEDDLPGHVVLQFQAIDEDGKYENHRINFRIPGKDDQSTNLPYPEAQTAAANFFEIELVKPYDYSPDSSSIHRRNATTGQLIVQRKSENQLRQAAKRALEAAKKLQISALDTSQPRLRYRPLNVRSYLLRFIVESYDFGKPSLSSQVPVYVEIVDVNDEAPEIFVDYISTISQKQQQQGRKSSCGTLLEGQGRSMIAQVTVVDNDAASISTEVACTVNDSLFSLEPISTMGSAGWPSLGTSNPGMRANQAMLMYKLMSNNPVDREGASGSTIGVQITCIDSQDVDVNTKRLTSRVDVCINIEDVNDNPPQFSSSSYTFRVAENLPSNGSRQFSLGKSGHFIGKVLATDRDTLQNAKIEYSLSSNTKGIVEIDAENGSLYLITPFDREKTKQFVFTVIATDQAESNRTVYGRLSSTAEVRIIVTDMNDCQPEFESANYNFEVEENAELAEVGRVKATDADMGDFGRVRYSLAADDIQNAGGTHLVSRQSANALIASLFQIDPRLGIIRLRGHLDREKRVHYEFLVLAVDNVPISGEAPVSHSAVRFTATATVLVMVLDQNDNPPQILSPRNLAEFILSPDQMVAGTTIFTIEGSDSDQGENATIEYELVLPESVTDNSSDLNSARLLKNFPFAVDQTAGVCYLKQNLPPLGTDGANLYTFQVKAYDLGTPSSLNSTVTVRILRGTKALSGTYTDSFLIHNRYGTEGIPKGADGGGAYPGGEWLGDWSGETGGIPNKTLAIIVAAVFAVVILLAILVYVYFRHLRTFSTRMIVNGVLGNPQTIKGAEGYNTVTKDLDVKRQSGV</sequence>
<dbReference type="FunFam" id="2.60.40.60:FF:000123">
    <property type="entry name" value="Protocadherin beta 4"/>
    <property type="match status" value="1"/>
</dbReference>
<organism evidence="16 17">
    <name type="scientific">Echinococcus granulosus</name>
    <name type="common">Hydatid tapeworm</name>
    <dbReference type="NCBI Taxonomy" id="6210"/>
    <lineage>
        <taxon>Eukaryota</taxon>
        <taxon>Metazoa</taxon>
        <taxon>Spiralia</taxon>
        <taxon>Lophotrochozoa</taxon>
        <taxon>Platyhelminthes</taxon>
        <taxon>Cestoda</taxon>
        <taxon>Eucestoda</taxon>
        <taxon>Cyclophyllidea</taxon>
        <taxon>Taeniidae</taxon>
        <taxon>Echinococcus</taxon>
        <taxon>Echinococcus granulosus group</taxon>
    </lineage>
</organism>
<evidence type="ECO:0000313" key="16">
    <source>
        <dbReference type="EMBL" id="EUB59636.1"/>
    </source>
</evidence>
<evidence type="ECO:0000256" key="1">
    <source>
        <dbReference type="ARBA" id="ARBA00004251"/>
    </source>
</evidence>
<feature type="domain" description="Cadherin" evidence="15">
    <location>
        <begin position="25"/>
        <end position="175"/>
    </location>
</feature>
<dbReference type="PANTHER" id="PTHR24028:SF146">
    <property type="entry name" value="CADHERIN 96CB, ISOFORM D-RELATED"/>
    <property type="match status" value="1"/>
</dbReference>
<evidence type="ECO:0000256" key="5">
    <source>
        <dbReference type="ARBA" id="ARBA00022729"/>
    </source>
</evidence>
<evidence type="ECO:0000256" key="13">
    <source>
        <dbReference type="SAM" id="Phobius"/>
    </source>
</evidence>
<keyword evidence="11" id="KW-0325">Glycoprotein</keyword>
<dbReference type="PANTHER" id="PTHR24028">
    <property type="entry name" value="CADHERIN-87A"/>
    <property type="match status" value="1"/>
</dbReference>
<reference evidence="16 17" key="1">
    <citation type="journal article" date="2013" name="Nat. Genet.">
        <title>The genome of the hydatid tapeworm Echinococcus granulosus.</title>
        <authorList>
            <person name="Zheng H."/>
            <person name="Zhang W."/>
            <person name="Zhang L."/>
            <person name="Zhang Z."/>
            <person name="Li J."/>
            <person name="Lu G."/>
            <person name="Zhu Y."/>
            <person name="Wang Y."/>
            <person name="Huang Y."/>
            <person name="Liu J."/>
            <person name="Kang H."/>
            <person name="Chen J."/>
            <person name="Wang L."/>
            <person name="Chen A."/>
            <person name="Yu S."/>
            <person name="Gao Z."/>
            <person name="Jin L."/>
            <person name="Gu W."/>
            <person name="Wang Z."/>
            <person name="Zhao L."/>
            <person name="Shi B."/>
            <person name="Wen H."/>
            <person name="Lin R."/>
            <person name="Jones M.K."/>
            <person name="Brejova B."/>
            <person name="Vinar T."/>
            <person name="Zhao G."/>
            <person name="McManus D.P."/>
            <person name="Chen Z."/>
            <person name="Zhou Y."/>
            <person name="Wang S."/>
        </authorList>
    </citation>
    <scope>NUCLEOTIDE SEQUENCE [LARGE SCALE GENOMIC DNA]</scope>
</reference>
<dbReference type="RefSeq" id="XP_024350832.1">
    <property type="nucleotide sequence ID" value="XM_024494784.1"/>
</dbReference>
<dbReference type="EMBL" id="APAU02000041">
    <property type="protein sequence ID" value="EUB59636.1"/>
    <property type="molecule type" value="Genomic_DNA"/>
</dbReference>
<dbReference type="Pfam" id="PF00028">
    <property type="entry name" value="Cadherin"/>
    <property type="match status" value="2"/>
</dbReference>
<dbReference type="InterPro" id="IPR020894">
    <property type="entry name" value="Cadherin_CS"/>
</dbReference>
<feature type="transmembrane region" description="Helical" evidence="13">
    <location>
        <begin position="1071"/>
        <end position="1093"/>
    </location>
</feature>
<dbReference type="KEGG" id="egl:EGR_05535"/>
<feature type="domain" description="Cadherin" evidence="15">
    <location>
        <begin position="918"/>
        <end position="1029"/>
    </location>
</feature>
<evidence type="ECO:0000256" key="3">
    <source>
        <dbReference type="ARBA" id="ARBA00022692"/>
    </source>
</evidence>
<evidence type="ECO:0000256" key="10">
    <source>
        <dbReference type="ARBA" id="ARBA00023136"/>
    </source>
</evidence>
<dbReference type="GO" id="GO:0007156">
    <property type="term" value="P:homophilic cell adhesion via plasma membrane adhesion molecules"/>
    <property type="evidence" value="ECO:0007669"/>
    <property type="project" value="InterPro"/>
</dbReference>
<dbReference type="AlphaFoldDB" id="W6UFI1"/>
<name>W6UFI1_ECHGR</name>
<dbReference type="InterPro" id="IPR002126">
    <property type="entry name" value="Cadherin-like_dom"/>
</dbReference>
<evidence type="ECO:0000256" key="7">
    <source>
        <dbReference type="ARBA" id="ARBA00022837"/>
    </source>
</evidence>
<keyword evidence="2" id="KW-1003">Cell membrane</keyword>
<dbReference type="GO" id="GO:0005509">
    <property type="term" value="F:calcium ion binding"/>
    <property type="evidence" value="ECO:0007669"/>
    <property type="project" value="UniProtKB-UniRule"/>
</dbReference>
<evidence type="ECO:0000256" key="2">
    <source>
        <dbReference type="ARBA" id="ARBA00022475"/>
    </source>
</evidence>
<dbReference type="InterPro" id="IPR050174">
    <property type="entry name" value="Protocadherin/Cadherin-CA"/>
</dbReference>
<evidence type="ECO:0000256" key="9">
    <source>
        <dbReference type="ARBA" id="ARBA00022989"/>
    </source>
</evidence>
<evidence type="ECO:0000256" key="11">
    <source>
        <dbReference type="ARBA" id="ARBA00023180"/>
    </source>
</evidence>
<keyword evidence="8" id="KW-0130">Cell adhesion</keyword>
<feature type="domain" description="Cadherin" evidence="15">
    <location>
        <begin position="528"/>
        <end position="645"/>
    </location>
</feature>
<feature type="domain" description="Cadherin" evidence="15">
    <location>
        <begin position="767"/>
        <end position="899"/>
    </location>
</feature>
<evidence type="ECO:0000313" key="17">
    <source>
        <dbReference type="Proteomes" id="UP000019149"/>
    </source>
</evidence>
<comment type="subcellular location">
    <subcellularLocation>
        <location evidence="1">Cell membrane</location>
        <topology evidence="1">Single-pass type I membrane protein</topology>
    </subcellularLocation>
</comment>
<keyword evidence="17" id="KW-1185">Reference proteome</keyword>
<feature type="domain" description="Cadherin" evidence="15">
    <location>
        <begin position="646"/>
        <end position="766"/>
    </location>
</feature>
<keyword evidence="3 13" id="KW-0812">Transmembrane</keyword>
<dbReference type="SMART" id="SM00112">
    <property type="entry name" value="CA"/>
    <property type="match status" value="6"/>
</dbReference>
<accession>W6UFI1</accession>
<dbReference type="Proteomes" id="UP000019149">
    <property type="component" value="Unassembled WGS sequence"/>
</dbReference>
<keyword evidence="9 13" id="KW-1133">Transmembrane helix</keyword>
<keyword evidence="5 14" id="KW-0732">Signal</keyword>
<dbReference type="Gene3D" id="2.60.40.60">
    <property type="entry name" value="Cadherins"/>
    <property type="match status" value="7"/>
</dbReference>
<keyword evidence="4" id="KW-0479">Metal-binding</keyword>
<keyword evidence="7 12" id="KW-0106">Calcium</keyword>
<dbReference type="PRINTS" id="PR00205">
    <property type="entry name" value="CADHERIN"/>
</dbReference>
<feature type="domain" description="Cadherin" evidence="15">
    <location>
        <begin position="326"/>
        <end position="497"/>
    </location>
</feature>
<evidence type="ECO:0000256" key="8">
    <source>
        <dbReference type="ARBA" id="ARBA00022889"/>
    </source>
</evidence>
<dbReference type="SUPFAM" id="SSF49313">
    <property type="entry name" value="Cadherin-like"/>
    <property type="match status" value="5"/>
</dbReference>
<dbReference type="GeneID" id="36341250"/>
<feature type="domain" description="Cadherin" evidence="15">
    <location>
        <begin position="216"/>
        <end position="325"/>
    </location>
</feature>
<keyword evidence="10 13" id="KW-0472">Membrane</keyword>
<dbReference type="PROSITE" id="PS50268">
    <property type="entry name" value="CADHERIN_2"/>
    <property type="match status" value="7"/>
</dbReference>